<dbReference type="PRINTS" id="PR00237">
    <property type="entry name" value="GPCRRHODOPSN"/>
</dbReference>
<proteinExistence type="inferred from homology"/>
<dbReference type="PROSITE" id="PS00237">
    <property type="entry name" value="G_PROTEIN_RECEP_F1_1"/>
    <property type="match status" value="1"/>
</dbReference>
<dbReference type="Gene3D" id="1.20.1070.10">
    <property type="entry name" value="Rhodopsin 7-helix transmembrane proteins"/>
    <property type="match status" value="1"/>
</dbReference>
<evidence type="ECO:0000256" key="5">
    <source>
        <dbReference type="ARBA" id="ARBA00023040"/>
    </source>
</evidence>
<feature type="transmembrane region" description="Helical" evidence="10">
    <location>
        <begin position="172"/>
        <end position="195"/>
    </location>
</feature>
<keyword evidence="4 10" id="KW-1133">Transmembrane helix</keyword>
<feature type="transmembrane region" description="Helical" evidence="10">
    <location>
        <begin position="215"/>
        <end position="244"/>
    </location>
</feature>
<evidence type="ECO:0000256" key="3">
    <source>
        <dbReference type="ARBA" id="ARBA00022692"/>
    </source>
</evidence>
<organism evidence="12 13">
    <name type="scientific">Patella caerulea</name>
    <name type="common">Rayed Mediterranean limpet</name>
    <dbReference type="NCBI Taxonomy" id="87958"/>
    <lineage>
        <taxon>Eukaryota</taxon>
        <taxon>Metazoa</taxon>
        <taxon>Spiralia</taxon>
        <taxon>Lophotrochozoa</taxon>
        <taxon>Mollusca</taxon>
        <taxon>Gastropoda</taxon>
        <taxon>Patellogastropoda</taxon>
        <taxon>Patelloidea</taxon>
        <taxon>Patellidae</taxon>
        <taxon>Patella</taxon>
    </lineage>
</organism>
<dbReference type="SUPFAM" id="SSF81321">
    <property type="entry name" value="Family A G protein-coupled receptor-like"/>
    <property type="match status" value="1"/>
</dbReference>
<feature type="transmembrane region" description="Helical" evidence="10">
    <location>
        <begin position="93"/>
        <end position="114"/>
    </location>
</feature>
<evidence type="ECO:0000259" key="11">
    <source>
        <dbReference type="PROSITE" id="PS50262"/>
    </source>
</evidence>
<keyword evidence="6 10" id="KW-0472">Membrane</keyword>
<dbReference type="EMBL" id="JAZGQO010000003">
    <property type="protein sequence ID" value="KAK6188377.1"/>
    <property type="molecule type" value="Genomic_DNA"/>
</dbReference>
<evidence type="ECO:0000256" key="9">
    <source>
        <dbReference type="RuleBase" id="RU000688"/>
    </source>
</evidence>
<dbReference type="InterPro" id="IPR000611">
    <property type="entry name" value="NPY_rcpt"/>
</dbReference>
<dbReference type="Proteomes" id="UP001347796">
    <property type="component" value="Unassembled WGS sequence"/>
</dbReference>
<keyword evidence="13" id="KW-1185">Reference proteome</keyword>
<evidence type="ECO:0000256" key="8">
    <source>
        <dbReference type="ARBA" id="ARBA00023224"/>
    </source>
</evidence>
<dbReference type="PANTHER" id="PTHR45695:SF15">
    <property type="entry name" value="OPSIN RH2"/>
    <property type="match status" value="1"/>
</dbReference>
<evidence type="ECO:0000313" key="12">
    <source>
        <dbReference type="EMBL" id="KAK6188377.1"/>
    </source>
</evidence>
<evidence type="ECO:0000256" key="6">
    <source>
        <dbReference type="ARBA" id="ARBA00023136"/>
    </source>
</evidence>
<dbReference type="AlphaFoldDB" id="A0AAN8K3B4"/>
<keyword evidence="3 9" id="KW-0812">Transmembrane</keyword>
<evidence type="ECO:0000256" key="1">
    <source>
        <dbReference type="ARBA" id="ARBA00004141"/>
    </source>
</evidence>
<gene>
    <name evidence="12" type="ORF">SNE40_004560</name>
</gene>
<reference evidence="12 13" key="1">
    <citation type="submission" date="2024-01" db="EMBL/GenBank/DDBJ databases">
        <title>The genome of the rayed Mediterranean limpet Patella caerulea (Linnaeus, 1758).</title>
        <authorList>
            <person name="Anh-Thu Weber A."/>
            <person name="Halstead-Nussloch G."/>
        </authorList>
    </citation>
    <scope>NUCLEOTIDE SEQUENCE [LARGE SCALE GENOMIC DNA]</scope>
    <source>
        <strain evidence="12">AATW-2023a</strain>
        <tissue evidence="12">Whole specimen</tissue>
    </source>
</reference>
<evidence type="ECO:0000256" key="7">
    <source>
        <dbReference type="ARBA" id="ARBA00023170"/>
    </source>
</evidence>
<feature type="transmembrane region" description="Helical" evidence="10">
    <location>
        <begin position="56"/>
        <end position="81"/>
    </location>
</feature>
<dbReference type="GO" id="GO:0005886">
    <property type="term" value="C:plasma membrane"/>
    <property type="evidence" value="ECO:0007669"/>
    <property type="project" value="TreeGrafter"/>
</dbReference>
<feature type="transmembrane region" description="Helical" evidence="10">
    <location>
        <begin position="286"/>
        <end position="307"/>
    </location>
</feature>
<feature type="domain" description="G-protein coupled receptors family 1 profile" evidence="11">
    <location>
        <begin position="72"/>
        <end position="343"/>
    </location>
</feature>
<evidence type="ECO:0000313" key="13">
    <source>
        <dbReference type="Proteomes" id="UP001347796"/>
    </source>
</evidence>
<evidence type="ECO:0000256" key="10">
    <source>
        <dbReference type="SAM" id="Phobius"/>
    </source>
</evidence>
<sequence length="402" mass="46078">MEETLGNLTIIGNGTFNNTLNGTDEDNVTCWNEYCWDIEEYEDHLNQHIFPTWQEWVVVVLYFLTFVLGVVGNFLVVFAVWRNHNMRTVTNIYIVNLAVGDFLVISLCLTPTLVQDITYTWFLGTTMCKILLFLQNVSVSVSVLTLGAISMERWYAICHPLSFKSTLSRARNTIIIIWTVSCSVALPELIVADTFGYSFPKPFTSILLTSCAPSWLLWVQFVYQIALMIAMYLFPLILMGITYANIAYVLWRKEIPGEIAGRKSMIDGKGHNQEDKLQSRRKAAKMLITIVIVFALCYLPVHLVNILRYVGALKNLSSDAATLQSLITHWLPYFNSSINPVIYNFMSAKFRKEFKSACFCFVGVYYRQPFRRPRGETFTMTFSQSNYSNCHTEEVTMSSFKD</sequence>
<dbReference type="PRINTS" id="PR01012">
    <property type="entry name" value="NRPEPTIDEYR"/>
</dbReference>
<dbReference type="GO" id="GO:0004983">
    <property type="term" value="F:neuropeptide Y receptor activity"/>
    <property type="evidence" value="ECO:0007669"/>
    <property type="project" value="InterPro"/>
</dbReference>
<comment type="similarity">
    <text evidence="2 9">Belongs to the G-protein coupled receptor 1 family.</text>
</comment>
<evidence type="ECO:0000256" key="4">
    <source>
        <dbReference type="ARBA" id="ARBA00022989"/>
    </source>
</evidence>
<protein>
    <recommendedName>
        <fullName evidence="11">G-protein coupled receptors family 1 profile domain-containing protein</fullName>
    </recommendedName>
</protein>
<comment type="subcellular location">
    <subcellularLocation>
        <location evidence="1">Membrane</location>
        <topology evidence="1">Multi-pass membrane protein</topology>
    </subcellularLocation>
</comment>
<dbReference type="InterPro" id="IPR000276">
    <property type="entry name" value="GPCR_Rhodpsn"/>
</dbReference>
<comment type="caution">
    <text evidence="12">The sequence shown here is derived from an EMBL/GenBank/DDBJ whole genome shotgun (WGS) entry which is preliminary data.</text>
</comment>
<accession>A0AAN8K3B4</accession>
<dbReference type="PROSITE" id="PS50262">
    <property type="entry name" value="G_PROTEIN_RECEP_F1_2"/>
    <property type="match status" value="1"/>
</dbReference>
<evidence type="ECO:0000256" key="2">
    <source>
        <dbReference type="ARBA" id="ARBA00010663"/>
    </source>
</evidence>
<dbReference type="InterPro" id="IPR017452">
    <property type="entry name" value="GPCR_Rhodpsn_7TM"/>
</dbReference>
<dbReference type="Pfam" id="PF00001">
    <property type="entry name" value="7tm_1"/>
    <property type="match status" value="1"/>
</dbReference>
<keyword evidence="8 9" id="KW-0807">Transducer</keyword>
<dbReference type="PANTHER" id="PTHR45695">
    <property type="entry name" value="LEUCOKININ RECEPTOR-RELATED"/>
    <property type="match status" value="1"/>
</dbReference>
<feature type="transmembrane region" description="Helical" evidence="10">
    <location>
        <begin position="130"/>
        <end position="151"/>
    </location>
</feature>
<feature type="transmembrane region" description="Helical" evidence="10">
    <location>
        <begin position="327"/>
        <end position="346"/>
    </location>
</feature>
<keyword evidence="7 9" id="KW-0675">Receptor</keyword>
<name>A0AAN8K3B4_PATCE</name>
<keyword evidence="5 9" id="KW-0297">G-protein coupled receptor</keyword>